<dbReference type="AlphaFoldDB" id="A0AAP2FMY8"/>
<protein>
    <submittedName>
        <fullName evidence="1">Uncharacterized protein</fullName>
    </submittedName>
</protein>
<sequence>MGKVMWSVLLIIKTVEMVPLKGNEMVAVIKNGLLKAAVWVCVLSFIGHTSLLFAQDEKNLRDKSRQELINLMLQDLKDPSTADVKVVKESPAHGEIKMICGLVNAKNGYGAYMGFSKFYVREDKVTVVATEGGKKFITNAMWDICDYVP</sequence>
<organism evidence="1 2">
    <name type="scientific">Klebsiella oxytoca</name>
    <dbReference type="NCBI Taxonomy" id="571"/>
    <lineage>
        <taxon>Bacteria</taxon>
        <taxon>Pseudomonadati</taxon>
        <taxon>Pseudomonadota</taxon>
        <taxon>Gammaproteobacteria</taxon>
        <taxon>Enterobacterales</taxon>
        <taxon>Enterobacteriaceae</taxon>
        <taxon>Klebsiella/Raoultella group</taxon>
        <taxon>Klebsiella</taxon>
    </lineage>
</organism>
<name>A0AAP2FMY8_KLEOX</name>
<dbReference type="RefSeq" id="WP_139025208.1">
    <property type="nucleotide sequence ID" value="NZ_CAXLPL010000001.1"/>
</dbReference>
<accession>A0AAP2FMY8</accession>
<dbReference type="Proteomes" id="UP000673434">
    <property type="component" value="Unassembled WGS sequence"/>
</dbReference>
<reference evidence="1 2" key="1">
    <citation type="submission" date="2021-03" db="EMBL/GenBank/DDBJ databases">
        <authorList>
            <person name="Stanton E."/>
        </authorList>
    </citation>
    <scope>NUCLEOTIDE SEQUENCE [LARGE SCALE GENOMIC DNA]</scope>
    <source>
        <strain evidence="1 2">2020EL-00037</strain>
    </source>
</reference>
<evidence type="ECO:0000313" key="2">
    <source>
        <dbReference type="Proteomes" id="UP000673434"/>
    </source>
</evidence>
<evidence type="ECO:0000313" key="1">
    <source>
        <dbReference type="EMBL" id="MBQ0604093.1"/>
    </source>
</evidence>
<comment type="caution">
    <text evidence="1">The sequence shown here is derived from an EMBL/GenBank/DDBJ whole genome shotgun (WGS) entry which is preliminary data.</text>
</comment>
<proteinExistence type="predicted"/>
<keyword evidence="2" id="KW-1185">Reference proteome</keyword>
<gene>
    <name evidence="1" type="ORF">J7S78_30330</name>
</gene>
<dbReference type="EMBL" id="JAGKON010000050">
    <property type="protein sequence ID" value="MBQ0604093.1"/>
    <property type="molecule type" value="Genomic_DNA"/>
</dbReference>